<dbReference type="AlphaFoldDB" id="W0RPG1"/>
<evidence type="ECO:0000313" key="3">
    <source>
        <dbReference type="Proteomes" id="UP000019151"/>
    </source>
</evidence>
<accession>W0RPG1</accession>
<keyword evidence="2" id="KW-0614">Plasmid</keyword>
<proteinExistence type="predicted"/>
<dbReference type="KEGG" id="gba:J421_4842"/>
<feature type="chain" id="PRO_5004794672" evidence="1">
    <location>
        <begin position="26"/>
        <end position="142"/>
    </location>
</feature>
<evidence type="ECO:0000313" key="2">
    <source>
        <dbReference type="EMBL" id="AHG92377.1"/>
    </source>
</evidence>
<keyword evidence="1" id="KW-0732">Signal</keyword>
<name>W0RPG1_9BACT</name>
<organism evidence="2 3">
    <name type="scientific">Gemmatirosa kalamazoonensis</name>
    <dbReference type="NCBI Taxonomy" id="861299"/>
    <lineage>
        <taxon>Bacteria</taxon>
        <taxon>Pseudomonadati</taxon>
        <taxon>Gemmatimonadota</taxon>
        <taxon>Gemmatimonadia</taxon>
        <taxon>Gemmatimonadales</taxon>
        <taxon>Gemmatimonadaceae</taxon>
        <taxon>Gemmatirosa</taxon>
    </lineage>
</organism>
<protein>
    <submittedName>
        <fullName evidence="2">Uncharacterized protein</fullName>
    </submittedName>
</protein>
<dbReference type="Proteomes" id="UP000019151">
    <property type="component" value="Plasmid 1"/>
</dbReference>
<reference evidence="2 3" key="1">
    <citation type="journal article" date="2014" name="Genome Announc.">
        <title>Genome Sequence and Methylome of Soil Bacterium Gemmatirosa kalamazoonensis KBS708T, a Member of the Rarely Cultivated Gemmatimonadetes Phylum.</title>
        <authorList>
            <person name="Debruyn J.M."/>
            <person name="Radosevich M."/>
            <person name="Wommack K.E."/>
            <person name="Polson S.W."/>
            <person name="Hauser L.J."/>
            <person name="Fawaz M.N."/>
            <person name="Korlach J."/>
            <person name="Tsai Y.C."/>
        </authorList>
    </citation>
    <scope>NUCLEOTIDE SEQUENCE [LARGE SCALE GENOMIC DNA]</scope>
    <source>
        <strain evidence="2 3">KBS708</strain>
        <plasmid evidence="3">Plasmid 1</plasmid>
    </source>
</reference>
<gene>
    <name evidence="2" type="ORF">J421_4842</name>
</gene>
<evidence type="ECO:0000256" key="1">
    <source>
        <dbReference type="SAM" id="SignalP"/>
    </source>
</evidence>
<geneLocation type="plasmid" evidence="2 3">
    <name>1</name>
</geneLocation>
<feature type="signal peptide" evidence="1">
    <location>
        <begin position="1"/>
        <end position="25"/>
    </location>
</feature>
<sequence length="142" mass="14901">MPTLPHALLLLSAAAFMTSSAAAQAGGIPAGTYRTTVTKAELKGRVPPAEVDSVAGPWVVTFDAAGHMTVQWKGRQVVVGTAQPKPGHRVYFDAKDTGPYACHMPATYRYSVRGTRLVLSKVSDKCAGRAAVLTAHPLARGS</sequence>
<dbReference type="EMBL" id="CP007129">
    <property type="protein sequence ID" value="AHG92377.1"/>
    <property type="molecule type" value="Genomic_DNA"/>
</dbReference>
<dbReference type="HOGENOM" id="CLU_1813020_0_0_0"/>
<dbReference type="InParanoid" id="W0RPG1"/>
<keyword evidence="3" id="KW-1185">Reference proteome</keyword>